<organism evidence="2">
    <name type="scientific">marine sediment metagenome</name>
    <dbReference type="NCBI Taxonomy" id="412755"/>
    <lineage>
        <taxon>unclassified sequences</taxon>
        <taxon>metagenomes</taxon>
        <taxon>ecological metagenomes</taxon>
    </lineage>
</organism>
<gene>
    <name evidence="2" type="ORF">LCGC14_1869650</name>
</gene>
<evidence type="ECO:0000256" key="1">
    <source>
        <dbReference type="SAM" id="Phobius"/>
    </source>
</evidence>
<evidence type="ECO:0000313" key="2">
    <source>
        <dbReference type="EMBL" id="KKL93944.1"/>
    </source>
</evidence>
<accession>A0A0F9G5A6</accession>
<sequence>MLFCALARVLFTKLKRAKAHAGPWASIFLSLIVGGLLSVFATVFEPVAFAIHLEDVDVMGQTIQQRASQAF</sequence>
<protein>
    <submittedName>
        <fullName evidence="2">Uncharacterized protein</fullName>
    </submittedName>
</protein>
<name>A0A0F9G5A6_9ZZZZ</name>
<keyword evidence="1" id="KW-0472">Membrane</keyword>
<comment type="caution">
    <text evidence="2">The sequence shown here is derived from an EMBL/GenBank/DDBJ whole genome shotgun (WGS) entry which is preliminary data.</text>
</comment>
<keyword evidence="1" id="KW-0812">Transmembrane</keyword>
<dbReference type="AlphaFoldDB" id="A0A0F9G5A6"/>
<proteinExistence type="predicted"/>
<dbReference type="EMBL" id="LAZR01019058">
    <property type="protein sequence ID" value="KKL93944.1"/>
    <property type="molecule type" value="Genomic_DNA"/>
</dbReference>
<keyword evidence="1" id="KW-1133">Transmembrane helix</keyword>
<reference evidence="2" key="1">
    <citation type="journal article" date="2015" name="Nature">
        <title>Complex archaea that bridge the gap between prokaryotes and eukaryotes.</title>
        <authorList>
            <person name="Spang A."/>
            <person name="Saw J.H."/>
            <person name="Jorgensen S.L."/>
            <person name="Zaremba-Niedzwiedzka K."/>
            <person name="Martijn J."/>
            <person name="Lind A.E."/>
            <person name="van Eijk R."/>
            <person name="Schleper C."/>
            <person name="Guy L."/>
            <person name="Ettema T.J."/>
        </authorList>
    </citation>
    <scope>NUCLEOTIDE SEQUENCE</scope>
</reference>
<feature type="transmembrane region" description="Helical" evidence="1">
    <location>
        <begin position="27"/>
        <end position="51"/>
    </location>
</feature>